<reference evidence="4" key="1">
    <citation type="submission" date="2025-08" db="UniProtKB">
        <authorList>
            <consortium name="Ensembl"/>
        </authorList>
    </citation>
    <scope>IDENTIFICATION</scope>
</reference>
<protein>
    <recommendedName>
        <fullName evidence="3">EF-hand domain-containing protein</fullName>
    </recommendedName>
</protein>
<organism evidence="4 5">
    <name type="scientific">Eptatretus burgeri</name>
    <name type="common">Inshore hagfish</name>
    <dbReference type="NCBI Taxonomy" id="7764"/>
    <lineage>
        <taxon>Eukaryota</taxon>
        <taxon>Metazoa</taxon>
        <taxon>Chordata</taxon>
        <taxon>Craniata</taxon>
        <taxon>Vertebrata</taxon>
        <taxon>Cyclostomata</taxon>
        <taxon>Myxini</taxon>
        <taxon>Myxiniformes</taxon>
        <taxon>Myxinidae</taxon>
        <taxon>Eptatretinae</taxon>
        <taxon>Eptatretus</taxon>
    </lineage>
</organism>
<evidence type="ECO:0000313" key="5">
    <source>
        <dbReference type="Proteomes" id="UP000694388"/>
    </source>
</evidence>
<dbReference type="GO" id="GO:0005509">
    <property type="term" value="F:calcium ion binding"/>
    <property type="evidence" value="ECO:0007669"/>
    <property type="project" value="InterPro"/>
</dbReference>
<dbReference type="SMART" id="SM00054">
    <property type="entry name" value="EFh"/>
    <property type="match status" value="1"/>
</dbReference>
<feature type="domain" description="EF-hand" evidence="3">
    <location>
        <begin position="22"/>
        <end position="57"/>
    </location>
</feature>
<keyword evidence="5" id="KW-1185">Reference proteome</keyword>
<dbReference type="SUPFAM" id="SSF47473">
    <property type="entry name" value="EF-hand"/>
    <property type="match status" value="1"/>
</dbReference>
<feature type="region of interest" description="Disordered" evidence="2">
    <location>
        <begin position="1"/>
        <end position="24"/>
    </location>
</feature>
<evidence type="ECO:0000256" key="1">
    <source>
        <dbReference type="ARBA" id="ARBA00022837"/>
    </source>
</evidence>
<dbReference type="AlphaFoldDB" id="A0A8C4Q5Q8"/>
<dbReference type="Ensembl" id="ENSEBUT00000010973.1">
    <property type="protein sequence ID" value="ENSEBUP00000010426.1"/>
    <property type="gene ID" value="ENSEBUG00000006710.1"/>
</dbReference>
<accession>A0A8C4Q5Q8</accession>
<name>A0A8C4Q5Q8_EPTBU</name>
<sequence>MQRPDLPGDNEKRRKRKELTDEQKQEVKEAFDLFDTDKDGTIDYHELKVSPVRYGCYEGLQSLLRIGKRNIINRWSDPRPQTKQITTGLQTLRSRHEDTGLPKNLLLTTTLQSPRSLGRTLVDQGNHPQ</sequence>
<evidence type="ECO:0000256" key="2">
    <source>
        <dbReference type="SAM" id="MobiDB-lite"/>
    </source>
</evidence>
<proteinExistence type="predicted"/>
<dbReference type="Proteomes" id="UP000694388">
    <property type="component" value="Unplaced"/>
</dbReference>
<dbReference type="InterPro" id="IPR011992">
    <property type="entry name" value="EF-hand-dom_pair"/>
</dbReference>
<dbReference type="InterPro" id="IPR002048">
    <property type="entry name" value="EF_hand_dom"/>
</dbReference>
<evidence type="ECO:0000313" key="4">
    <source>
        <dbReference type="Ensembl" id="ENSEBUP00000010426.1"/>
    </source>
</evidence>
<keyword evidence="1" id="KW-0106">Calcium</keyword>
<dbReference type="Gene3D" id="1.10.238.10">
    <property type="entry name" value="EF-hand"/>
    <property type="match status" value="1"/>
</dbReference>
<evidence type="ECO:0000259" key="3">
    <source>
        <dbReference type="PROSITE" id="PS50222"/>
    </source>
</evidence>
<dbReference type="InterPro" id="IPR018247">
    <property type="entry name" value="EF_Hand_1_Ca_BS"/>
</dbReference>
<reference evidence="4" key="2">
    <citation type="submission" date="2025-09" db="UniProtKB">
        <authorList>
            <consortium name="Ensembl"/>
        </authorList>
    </citation>
    <scope>IDENTIFICATION</scope>
</reference>
<dbReference type="Pfam" id="PF00036">
    <property type="entry name" value="EF-hand_1"/>
    <property type="match status" value="1"/>
</dbReference>
<dbReference type="PROSITE" id="PS00018">
    <property type="entry name" value="EF_HAND_1"/>
    <property type="match status" value="1"/>
</dbReference>
<dbReference type="PROSITE" id="PS50222">
    <property type="entry name" value="EF_HAND_2"/>
    <property type="match status" value="1"/>
</dbReference>